<gene>
    <name evidence="4" type="ORF">O6P43_003722</name>
</gene>
<accession>A0AAD7QGK2</accession>
<dbReference type="PROSITE" id="PS50882">
    <property type="entry name" value="YTH"/>
    <property type="match status" value="1"/>
</dbReference>
<evidence type="ECO:0000313" key="4">
    <source>
        <dbReference type="EMBL" id="KAJ7980446.1"/>
    </source>
</evidence>
<evidence type="ECO:0000259" key="3">
    <source>
        <dbReference type="PROSITE" id="PS50882"/>
    </source>
</evidence>
<dbReference type="Proteomes" id="UP001163823">
    <property type="component" value="Chromosome 2"/>
</dbReference>
<dbReference type="GO" id="GO:0005737">
    <property type="term" value="C:cytoplasm"/>
    <property type="evidence" value="ECO:0007669"/>
    <property type="project" value="TreeGrafter"/>
</dbReference>
<evidence type="ECO:0000256" key="1">
    <source>
        <dbReference type="RuleBase" id="RU369095"/>
    </source>
</evidence>
<evidence type="ECO:0000256" key="2">
    <source>
        <dbReference type="SAM" id="MobiDB-lite"/>
    </source>
</evidence>
<dbReference type="Pfam" id="PF04146">
    <property type="entry name" value="YTH"/>
    <property type="match status" value="1"/>
</dbReference>
<dbReference type="Gene3D" id="3.10.590.10">
    <property type="entry name" value="ph1033 like domains"/>
    <property type="match status" value="1"/>
</dbReference>
<sequence>MEMYNVSEIGNPDAYLIEGTDLNSHLTSPSLEQIEVMYNEGTPEFLVDQNLYYPAATNYGYYCTGFESPGKWEDHHRIFGVDGPDVQYTGSQNESMPYVYYTPSYGYAESPYNPYNPYIPGAMIGVDGPFVGAQQYYTFPPYQNPVSSAAYAPLVAQPDTISNFPNDSLFNTGASSRPDGRSLKHNFPTASGAFSRNSSRPVSNNLSSLARVSEGPRANTGGKQQTHGSVSAGGFLNSASSHILQGRSAAGPIKAVDSISNGNVLSHHNQLNVAPSANNSFSDYGSSTQGHAAVGKLRPKFHVGKALSDINGSQDALGEQNRGPRINRSKNELAVKAYTTKAGYGNEQGNIIIHTDQYNRDDFSTDYEDAKFFVIKSYSEDDVHKSIKYNVWSSTPHGNKKLNSAYEDAQKRAAGKSRGFPVFLFFSVNASGQFCGVVEMVGPVDFDKDVDFWQQDKWSGSFPVKWHIIKDVPNTNFRHVILENNENKPVTNSRDTQEIMYKKGLEMLNIFKNHNMKTSLLDDFIYYENRQKIMQEEKAKLLIRRFGSPFFVPAMDPPRKSNFIVGMTQSRDEKFAELNDDSNSLKQGSISTAEQVLSNTDVVDTSLKDEDAEKIANDKDHLTSTLKIGSLTINPKQAEPNPLAASSTGVANTQPIDVLTVGSLPVKVNGFPDSSGFLKVGTISLDPKALHLDKGVISLSGLRGVFIAKIKYGIQCNIFF</sequence>
<comment type="caution">
    <text evidence="4">The sequence shown here is derived from an EMBL/GenBank/DDBJ whole genome shotgun (WGS) entry which is preliminary data.</text>
</comment>
<comment type="function">
    <text evidence="1">Specifically recognizes and binds N6-methyladenosine (m6A)-containing RNAs, and regulates mRNA stability. M6A is a modification present at internal sites of mRNAs and some non-coding RNAs and plays a role in mRNA stability and processing.</text>
</comment>
<dbReference type="PANTHER" id="PTHR12357">
    <property type="entry name" value="YTH YT521-B HOMOLOGY DOMAIN-CONTAINING"/>
    <property type="match status" value="1"/>
</dbReference>
<dbReference type="KEGG" id="qsa:O6P43_003722"/>
<dbReference type="CDD" id="cd21134">
    <property type="entry name" value="YTH"/>
    <property type="match status" value="1"/>
</dbReference>
<dbReference type="AlphaFoldDB" id="A0AAD7QGK2"/>
<organism evidence="4 5">
    <name type="scientific">Quillaja saponaria</name>
    <name type="common">Soap bark tree</name>
    <dbReference type="NCBI Taxonomy" id="32244"/>
    <lineage>
        <taxon>Eukaryota</taxon>
        <taxon>Viridiplantae</taxon>
        <taxon>Streptophyta</taxon>
        <taxon>Embryophyta</taxon>
        <taxon>Tracheophyta</taxon>
        <taxon>Spermatophyta</taxon>
        <taxon>Magnoliopsida</taxon>
        <taxon>eudicotyledons</taxon>
        <taxon>Gunneridae</taxon>
        <taxon>Pentapetalae</taxon>
        <taxon>rosids</taxon>
        <taxon>fabids</taxon>
        <taxon>Fabales</taxon>
        <taxon>Quillajaceae</taxon>
        <taxon>Quillaja</taxon>
    </lineage>
</organism>
<protein>
    <recommendedName>
        <fullName evidence="1">YTH domain-containing family protein</fullName>
    </recommendedName>
</protein>
<evidence type="ECO:0000313" key="5">
    <source>
        <dbReference type="Proteomes" id="UP001163823"/>
    </source>
</evidence>
<dbReference type="PANTHER" id="PTHR12357:SF92">
    <property type="entry name" value="YTH DOMAIN-CONTAINING FAMILY PROTEIN"/>
    <property type="match status" value="1"/>
</dbReference>
<keyword evidence="1" id="KW-0694">RNA-binding</keyword>
<feature type="compositionally biased region" description="Polar residues" evidence="2">
    <location>
        <begin position="188"/>
        <end position="204"/>
    </location>
</feature>
<dbReference type="GO" id="GO:0061157">
    <property type="term" value="P:mRNA destabilization"/>
    <property type="evidence" value="ECO:0007669"/>
    <property type="project" value="TreeGrafter"/>
</dbReference>
<feature type="region of interest" description="Disordered" evidence="2">
    <location>
        <begin position="171"/>
        <end position="204"/>
    </location>
</feature>
<dbReference type="InterPro" id="IPR045168">
    <property type="entry name" value="YTH_prot"/>
</dbReference>
<dbReference type="GO" id="GO:1990247">
    <property type="term" value="F:N6-methyladenosine-containing RNA reader activity"/>
    <property type="evidence" value="ECO:0007669"/>
    <property type="project" value="UniProtKB-UniRule"/>
</dbReference>
<feature type="domain" description="YTH" evidence="3">
    <location>
        <begin position="370"/>
        <end position="511"/>
    </location>
</feature>
<keyword evidence="5" id="KW-1185">Reference proteome</keyword>
<dbReference type="InterPro" id="IPR007275">
    <property type="entry name" value="YTH_domain"/>
</dbReference>
<proteinExistence type="inferred from homology"/>
<comment type="similarity">
    <text evidence="1">Belongs to the YTHDF family.</text>
</comment>
<name>A0AAD7QGK2_QUISA</name>
<reference evidence="4" key="1">
    <citation type="journal article" date="2023" name="Science">
        <title>Elucidation of the pathway for biosynthesis of saponin adjuvants from the soapbark tree.</title>
        <authorList>
            <person name="Reed J."/>
            <person name="Orme A."/>
            <person name="El-Demerdash A."/>
            <person name="Owen C."/>
            <person name="Martin L.B.B."/>
            <person name="Misra R.C."/>
            <person name="Kikuchi S."/>
            <person name="Rejzek M."/>
            <person name="Martin A.C."/>
            <person name="Harkess A."/>
            <person name="Leebens-Mack J."/>
            <person name="Louveau T."/>
            <person name="Stephenson M.J."/>
            <person name="Osbourn A."/>
        </authorList>
    </citation>
    <scope>NUCLEOTIDE SEQUENCE</scope>
    <source>
        <strain evidence="4">S10</strain>
    </source>
</reference>
<dbReference type="EMBL" id="JARAOO010000002">
    <property type="protein sequence ID" value="KAJ7980446.1"/>
    <property type="molecule type" value="Genomic_DNA"/>
</dbReference>
<dbReference type="GO" id="GO:0003729">
    <property type="term" value="F:mRNA binding"/>
    <property type="evidence" value="ECO:0007669"/>
    <property type="project" value="UniProtKB-UniRule"/>
</dbReference>